<evidence type="ECO:0000313" key="2">
    <source>
        <dbReference type="EMBL" id="ONK56337.1"/>
    </source>
</evidence>
<evidence type="ECO:0000313" key="3">
    <source>
        <dbReference type="Proteomes" id="UP000243459"/>
    </source>
</evidence>
<gene>
    <name evidence="2" type="ORF">A4U43_C10F6980</name>
</gene>
<dbReference type="Proteomes" id="UP000243459">
    <property type="component" value="Chromosome 10"/>
</dbReference>
<accession>A0A5P1E4C5</accession>
<organism evidence="2 3">
    <name type="scientific">Asparagus officinalis</name>
    <name type="common">Garden asparagus</name>
    <dbReference type="NCBI Taxonomy" id="4686"/>
    <lineage>
        <taxon>Eukaryota</taxon>
        <taxon>Viridiplantae</taxon>
        <taxon>Streptophyta</taxon>
        <taxon>Embryophyta</taxon>
        <taxon>Tracheophyta</taxon>
        <taxon>Spermatophyta</taxon>
        <taxon>Magnoliopsida</taxon>
        <taxon>Liliopsida</taxon>
        <taxon>Asparagales</taxon>
        <taxon>Asparagaceae</taxon>
        <taxon>Asparagoideae</taxon>
        <taxon>Asparagus</taxon>
    </lineage>
</organism>
<proteinExistence type="predicted"/>
<feature type="compositionally biased region" description="Basic residues" evidence="1">
    <location>
        <begin position="48"/>
        <end position="71"/>
    </location>
</feature>
<dbReference type="Gramene" id="ONK56337">
    <property type="protein sequence ID" value="ONK56337"/>
    <property type="gene ID" value="A4U43_C10F6980"/>
</dbReference>
<reference evidence="3" key="1">
    <citation type="journal article" date="2017" name="Nat. Commun.">
        <title>The asparagus genome sheds light on the origin and evolution of a young Y chromosome.</title>
        <authorList>
            <person name="Harkess A."/>
            <person name="Zhou J."/>
            <person name="Xu C."/>
            <person name="Bowers J.E."/>
            <person name="Van der Hulst R."/>
            <person name="Ayyampalayam S."/>
            <person name="Mercati F."/>
            <person name="Riccardi P."/>
            <person name="McKain M.R."/>
            <person name="Kakrana A."/>
            <person name="Tang H."/>
            <person name="Ray J."/>
            <person name="Groenendijk J."/>
            <person name="Arikit S."/>
            <person name="Mathioni S.M."/>
            <person name="Nakano M."/>
            <person name="Shan H."/>
            <person name="Telgmann-Rauber A."/>
            <person name="Kanno A."/>
            <person name="Yue Z."/>
            <person name="Chen H."/>
            <person name="Li W."/>
            <person name="Chen Y."/>
            <person name="Xu X."/>
            <person name="Zhang Y."/>
            <person name="Luo S."/>
            <person name="Chen H."/>
            <person name="Gao J."/>
            <person name="Mao Z."/>
            <person name="Pires J.C."/>
            <person name="Luo M."/>
            <person name="Kudrna D."/>
            <person name="Wing R.A."/>
            <person name="Meyers B.C."/>
            <person name="Yi K."/>
            <person name="Kong H."/>
            <person name="Lavrijsen P."/>
            <person name="Sunseri F."/>
            <person name="Falavigna A."/>
            <person name="Ye Y."/>
            <person name="Leebens-Mack J.H."/>
            <person name="Chen G."/>
        </authorList>
    </citation>
    <scope>NUCLEOTIDE SEQUENCE [LARGE SCALE GENOMIC DNA]</scope>
    <source>
        <strain evidence="3">cv. DH0086</strain>
    </source>
</reference>
<dbReference type="AlphaFoldDB" id="A0A5P1E4C5"/>
<protein>
    <submittedName>
        <fullName evidence="2">Uncharacterized protein</fullName>
    </submittedName>
</protein>
<feature type="region of interest" description="Disordered" evidence="1">
    <location>
        <begin position="17"/>
        <end position="93"/>
    </location>
</feature>
<evidence type="ECO:0000256" key="1">
    <source>
        <dbReference type="SAM" id="MobiDB-lite"/>
    </source>
</evidence>
<feature type="region of interest" description="Disordered" evidence="1">
    <location>
        <begin position="132"/>
        <end position="178"/>
    </location>
</feature>
<keyword evidence="3" id="KW-1185">Reference proteome</keyword>
<sequence length="178" mass="20195">MDASDQAFLDSVCQFLLDDSTPPEPRLDPVTFRQRSRHRRGQIEPKLRRYPRRPRLRRRTLQAGVRRRPWGKVRGGDQGSGEERGPSGLAGDRCARRREEAAMALRTRAGATAHCGRLSRSAMLNFPLRIGEIEAEPEISPESSPRKRRKSTEVKESGLDRRNRPEVFSARAGQLLVS</sequence>
<name>A0A5P1E4C5_ASPOF</name>
<feature type="compositionally biased region" description="Basic and acidic residues" evidence="1">
    <location>
        <begin position="151"/>
        <end position="165"/>
    </location>
</feature>
<dbReference type="EMBL" id="CM007390">
    <property type="protein sequence ID" value="ONK56337.1"/>
    <property type="molecule type" value="Genomic_DNA"/>
</dbReference>